<dbReference type="EMBL" id="CAAALY010023743">
    <property type="protein sequence ID" value="VEL15182.1"/>
    <property type="molecule type" value="Genomic_DNA"/>
</dbReference>
<evidence type="ECO:0000313" key="1">
    <source>
        <dbReference type="EMBL" id="VEL15182.1"/>
    </source>
</evidence>
<dbReference type="GO" id="GO:0006891">
    <property type="term" value="P:intra-Golgi vesicle-mediated transport"/>
    <property type="evidence" value="ECO:0007669"/>
    <property type="project" value="InterPro"/>
</dbReference>
<sequence length="127" mass="14359">MRCFNRLTSPGRDSSLYLGHSQLYTCGLDAVRDSIAGYLSRAVDIFLSHLSLVRPVSETGRMRLAADCVEFEMALSFLCLATTETSREYGNRLAEIVPLDYSYLREFKHLLLASISEIEERNVNAIF</sequence>
<dbReference type="Proteomes" id="UP000784294">
    <property type="component" value="Unassembled WGS sequence"/>
</dbReference>
<dbReference type="OrthoDB" id="18786at2759"/>
<dbReference type="PANTHER" id="PTHR13228:SF3">
    <property type="entry name" value="CONSERVED OLIGOMERIC GOLGI COMPLEX SUBUNIT 5"/>
    <property type="match status" value="1"/>
</dbReference>
<keyword evidence="2" id="KW-1185">Reference proteome</keyword>
<gene>
    <name evidence="1" type="ORF">PXEA_LOCUS8622</name>
</gene>
<protein>
    <submittedName>
        <fullName evidence="1">Uncharacterized protein</fullName>
    </submittedName>
</protein>
<name>A0A448WMF3_9PLAT</name>
<accession>A0A448WMF3</accession>
<organism evidence="1 2">
    <name type="scientific">Protopolystoma xenopodis</name>
    <dbReference type="NCBI Taxonomy" id="117903"/>
    <lineage>
        <taxon>Eukaryota</taxon>
        <taxon>Metazoa</taxon>
        <taxon>Spiralia</taxon>
        <taxon>Lophotrochozoa</taxon>
        <taxon>Platyhelminthes</taxon>
        <taxon>Monogenea</taxon>
        <taxon>Polyopisthocotylea</taxon>
        <taxon>Polystomatidea</taxon>
        <taxon>Polystomatidae</taxon>
        <taxon>Protopolystoma</taxon>
    </lineage>
</organism>
<dbReference type="GO" id="GO:0017119">
    <property type="term" value="C:Golgi transport complex"/>
    <property type="evidence" value="ECO:0007669"/>
    <property type="project" value="InterPro"/>
</dbReference>
<dbReference type="PANTHER" id="PTHR13228">
    <property type="entry name" value="CONSERVED OLIGOMERIC GOLGI COMPLEX COMPONENT 5"/>
    <property type="match status" value="1"/>
</dbReference>
<evidence type="ECO:0000313" key="2">
    <source>
        <dbReference type="Proteomes" id="UP000784294"/>
    </source>
</evidence>
<proteinExistence type="predicted"/>
<comment type="caution">
    <text evidence="1">The sequence shown here is derived from an EMBL/GenBank/DDBJ whole genome shotgun (WGS) entry which is preliminary data.</text>
</comment>
<reference evidence="1" key="1">
    <citation type="submission" date="2018-11" db="EMBL/GenBank/DDBJ databases">
        <authorList>
            <consortium name="Pathogen Informatics"/>
        </authorList>
    </citation>
    <scope>NUCLEOTIDE SEQUENCE</scope>
</reference>
<dbReference type="InterPro" id="IPR019465">
    <property type="entry name" value="Cog5"/>
</dbReference>
<dbReference type="AlphaFoldDB" id="A0A448WMF3"/>